<keyword evidence="1" id="KW-0812">Transmembrane</keyword>
<dbReference type="AlphaFoldDB" id="A0AAW1MGJ0"/>
<proteinExistence type="predicted"/>
<keyword evidence="4" id="KW-1185">Reference proteome</keyword>
<organism evidence="3 4">
    <name type="scientific">Popillia japonica</name>
    <name type="common">Japanese beetle</name>
    <dbReference type="NCBI Taxonomy" id="7064"/>
    <lineage>
        <taxon>Eukaryota</taxon>
        <taxon>Metazoa</taxon>
        <taxon>Ecdysozoa</taxon>
        <taxon>Arthropoda</taxon>
        <taxon>Hexapoda</taxon>
        <taxon>Insecta</taxon>
        <taxon>Pterygota</taxon>
        <taxon>Neoptera</taxon>
        <taxon>Endopterygota</taxon>
        <taxon>Coleoptera</taxon>
        <taxon>Polyphaga</taxon>
        <taxon>Scarabaeiformia</taxon>
        <taxon>Scarabaeidae</taxon>
        <taxon>Rutelinae</taxon>
        <taxon>Popillia</taxon>
    </lineage>
</organism>
<dbReference type="EMBL" id="JASPKY010000051">
    <property type="protein sequence ID" value="KAK9745175.1"/>
    <property type="molecule type" value="Genomic_DNA"/>
</dbReference>
<protein>
    <submittedName>
        <fullName evidence="3">Male sterility protein</fullName>
    </submittedName>
</protein>
<dbReference type="CDD" id="cd09071">
    <property type="entry name" value="FAR_C"/>
    <property type="match status" value="1"/>
</dbReference>
<dbReference type="Pfam" id="PF03015">
    <property type="entry name" value="Sterile"/>
    <property type="match status" value="1"/>
</dbReference>
<dbReference type="InterPro" id="IPR033640">
    <property type="entry name" value="FAR_C"/>
</dbReference>
<feature type="transmembrane region" description="Helical" evidence="1">
    <location>
        <begin position="92"/>
        <end position="108"/>
    </location>
</feature>
<keyword evidence="1" id="KW-1133">Transmembrane helix</keyword>
<accession>A0AAW1MGJ0</accession>
<evidence type="ECO:0000313" key="3">
    <source>
        <dbReference type="EMBL" id="KAK9745175.1"/>
    </source>
</evidence>
<dbReference type="Proteomes" id="UP001458880">
    <property type="component" value="Unassembled WGS sequence"/>
</dbReference>
<keyword evidence="1" id="KW-0472">Membrane</keyword>
<sequence>MHRYVDLAKRMGRFYSVVEDFVKREWDFRNANTQNLWRKINSVDKELFNFDSASFNWNDVFLSYIKGVRMYMLKDPMDTLPRARRKALRLKIIYYTVPISIFLLFYKFCTLIG</sequence>
<evidence type="ECO:0000259" key="2">
    <source>
        <dbReference type="Pfam" id="PF03015"/>
    </source>
</evidence>
<name>A0AAW1MGJ0_POPJA</name>
<reference evidence="3 4" key="1">
    <citation type="journal article" date="2024" name="BMC Genomics">
        <title>De novo assembly and annotation of Popillia japonica's genome with initial clues to its potential as an invasive pest.</title>
        <authorList>
            <person name="Cucini C."/>
            <person name="Boschi S."/>
            <person name="Funari R."/>
            <person name="Cardaioli E."/>
            <person name="Iannotti N."/>
            <person name="Marturano G."/>
            <person name="Paoli F."/>
            <person name="Bruttini M."/>
            <person name="Carapelli A."/>
            <person name="Frati F."/>
            <person name="Nardi F."/>
        </authorList>
    </citation>
    <scope>NUCLEOTIDE SEQUENCE [LARGE SCALE GENOMIC DNA]</scope>
    <source>
        <strain evidence="3">DMR45628</strain>
    </source>
</reference>
<evidence type="ECO:0000256" key="1">
    <source>
        <dbReference type="SAM" id="Phobius"/>
    </source>
</evidence>
<comment type="caution">
    <text evidence="3">The sequence shown here is derived from an EMBL/GenBank/DDBJ whole genome shotgun (WGS) entry which is preliminary data.</text>
</comment>
<evidence type="ECO:0000313" key="4">
    <source>
        <dbReference type="Proteomes" id="UP001458880"/>
    </source>
</evidence>
<feature type="domain" description="Fatty acyl-CoA reductase C-terminal" evidence="2">
    <location>
        <begin position="3"/>
        <end position="75"/>
    </location>
</feature>
<gene>
    <name evidence="3" type="ORF">QE152_g7181</name>
</gene>